<protein>
    <submittedName>
        <fullName evidence="9">Chemotaxis protein</fullName>
    </submittedName>
</protein>
<dbReference type="PANTHER" id="PTHR32089">
    <property type="entry name" value="METHYL-ACCEPTING CHEMOTAXIS PROTEIN MCPB"/>
    <property type="match status" value="1"/>
</dbReference>
<dbReference type="RefSeq" id="WP_037443425.1">
    <property type="nucleotide sequence ID" value="NZ_JPEO01000010.1"/>
</dbReference>
<dbReference type="GO" id="GO:0016020">
    <property type="term" value="C:membrane"/>
    <property type="evidence" value="ECO:0007669"/>
    <property type="project" value="UniProtKB-SubCell"/>
</dbReference>
<dbReference type="EMBL" id="JPEO01000010">
    <property type="protein sequence ID" value="KFZ36927.1"/>
    <property type="molecule type" value="Genomic_DNA"/>
</dbReference>
<evidence type="ECO:0000256" key="2">
    <source>
        <dbReference type="ARBA" id="ARBA00023224"/>
    </source>
</evidence>
<dbReference type="GO" id="GO:0006935">
    <property type="term" value="P:chemotaxis"/>
    <property type="evidence" value="ECO:0007669"/>
    <property type="project" value="UniProtKB-ARBA"/>
</dbReference>
<evidence type="ECO:0000313" key="9">
    <source>
        <dbReference type="EMBL" id="KFZ36927.1"/>
    </source>
</evidence>
<dbReference type="PANTHER" id="PTHR32089:SF70">
    <property type="entry name" value="ENERGY TAXIS MODULATING METHYL ACCEPTING SENSORY TRANSDUCER"/>
    <property type="match status" value="1"/>
</dbReference>
<dbReference type="SMART" id="SM00304">
    <property type="entry name" value="HAMP"/>
    <property type="match status" value="1"/>
</dbReference>
<dbReference type="InterPro" id="IPR003660">
    <property type="entry name" value="HAMP_dom"/>
</dbReference>
<dbReference type="CDD" id="cd06225">
    <property type="entry name" value="HAMP"/>
    <property type="match status" value="1"/>
</dbReference>
<dbReference type="Pfam" id="PF00672">
    <property type="entry name" value="HAMP"/>
    <property type="match status" value="1"/>
</dbReference>
<evidence type="ECO:0000256" key="4">
    <source>
        <dbReference type="PROSITE-ProRule" id="PRU00284"/>
    </source>
</evidence>
<reference evidence="9 10" key="1">
    <citation type="submission" date="2014-06" db="EMBL/GenBank/DDBJ databases">
        <title>Shewanella sp. YQH10.</title>
        <authorList>
            <person name="Liu Y."/>
            <person name="Zeng R."/>
        </authorList>
    </citation>
    <scope>NUCLEOTIDE SEQUENCE [LARGE SCALE GENOMIC DNA]</scope>
    <source>
        <strain evidence="9 10">YQH10</strain>
    </source>
</reference>
<accession>A0A094JCI2</accession>
<dbReference type="SMART" id="SM00283">
    <property type="entry name" value="MA"/>
    <property type="match status" value="1"/>
</dbReference>
<evidence type="ECO:0000259" key="8">
    <source>
        <dbReference type="PROSITE" id="PS50885"/>
    </source>
</evidence>
<dbReference type="AlphaFoldDB" id="A0A094JCI2"/>
<keyword evidence="10" id="KW-1185">Reference proteome</keyword>
<dbReference type="GO" id="GO:0007165">
    <property type="term" value="P:signal transduction"/>
    <property type="evidence" value="ECO:0007669"/>
    <property type="project" value="UniProtKB-KW"/>
</dbReference>
<keyword evidence="6" id="KW-0812">Transmembrane</keyword>
<dbReference type="Proteomes" id="UP000029264">
    <property type="component" value="Unassembled WGS sequence"/>
</dbReference>
<comment type="subcellular location">
    <subcellularLocation>
        <location evidence="1">Membrane</location>
    </subcellularLocation>
</comment>
<name>A0A094JCI2_9GAMM</name>
<evidence type="ECO:0000256" key="6">
    <source>
        <dbReference type="SAM" id="Phobius"/>
    </source>
</evidence>
<keyword evidence="6" id="KW-0472">Membrane</keyword>
<keyword evidence="2 4" id="KW-0807">Transducer</keyword>
<comment type="caution">
    <text evidence="9">The sequence shown here is derived from an EMBL/GenBank/DDBJ whole genome shotgun (WGS) entry which is preliminary data.</text>
</comment>
<evidence type="ECO:0000313" key="10">
    <source>
        <dbReference type="Proteomes" id="UP000029264"/>
    </source>
</evidence>
<feature type="transmembrane region" description="Helical" evidence="6">
    <location>
        <begin position="9"/>
        <end position="29"/>
    </location>
</feature>
<comment type="similarity">
    <text evidence="3">Belongs to the methyl-accepting chemotaxis (MCP) protein family.</text>
</comment>
<organism evidence="9 10">
    <name type="scientific">Shewanella mangrovi</name>
    <dbReference type="NCBI Taxonomy" id="1515746"/>
    <lineage>
        <taxon>Bacteria</taxon>
        <taxon>Pseudomonadati</taxon>
        <taxon>Pseudomonadota</taxon>
        <taxon>Gammaproteobacteria</taxon>
        <taxon>Alteromonadales</taxon>
        <taxon>Shewanellaceae</taxon>
        <taxon>Shewanella</taxon>
    </lineage>
</organism>
<feature type="domain" description="HAMP" evidence="8">
    <location>
        <begin position="344"/>
        <end position="396"/>
    </location>
</feature>
<dbReference type="STRING" id="1515746.HR45_12820"/>
<dbReference type="InterPro" id="IPR004089">
    <property type="entry name" value="MCPsignal_dom"/>
</dbReference>
<keyword evidence="6" id="KW-1133">Transmembrane helix</keyword>
<sequence length="673" mass="73575">MKLNVSTRVIVGFTILTLLLLMLGSVNWLTNQRLKQATQVTQSLSIPALDTTNRLSEALTEEQRILLIGYYNDSLSAMDSIEKLFAEQQGLFDEQLNKLTSLLQQRQDVLSLTSQLQQRYQAFSSVGISLIENKANGLKMQEALIKRRNSLERQIDDTGSLLLDLIDLEGSDNPKEQQIAAIANTVDNNLTNTISNVYDLVASNEMGTFELIAQELKFIVKEARTKLTEINELGQNTLDTEQLRTLREDTEQLFKQLDGQESIVEAKRQQLALNKQTADVLRQTDTLKAETVSSMKALSAAIENLTREINQQTLDQIAAAQTQTFSLVIIAIVVAIGISIAVVKPLRTALNSINKALNIVASGDLTHRLDDSGRDELAEVAKNCNKLIDNLRQLITGILTRSNQLTSAAEQTSQVTKRSLSSIQQQKSQVDQVATATNQLDSSARQVSNSADHALAQIRQADEETLKMRAIADENRKTIEQLAEEVVQASHVINKLDNDTGAIGSILDVIRGIADQTNLLALNAAIEAARAGEQGRGFAVVADEVRNLASRTQQSTSEIQQMIEVLQQGAKQAVKVMQQGQQQAQACVSKTELADSALVAIANSVQQAHEAGSQIAGAAQEQTDVSHQVSEMLEHIAALSDDTAEGADKTAKSSYQVAQLAEELQSSVKEFRV</sequence>
<dbReference type="eggNOG" id="COG0840">
    <property type="taxonomic scope" value="Bacteria"/>
</dbReference>
<feature type="coiled-coil region" evidence="5">
    <location>
        <begin position="288"/>
        <end position="315"/>
    </location>
</feature>
<dbReference type="SUPFAM" id="SSF58104">
    <property type="entry name" value="Methyl-accepting chemotaxis protein (MCP) signaling domain"/>
    <property type="match status" value="1"/>
</dbReference>
<keyword evidence="5" id="KW-0175">Coiled coil</keyword>
<proteinExistence type="inferred from homology"/>
<dbReference type="Pfam" id="PF00015">
    <property type="entry name" value="MCPsignal"/>
    <property type="match status" value="1"/>
</dbReference>
<dbReference type="CDD" id="cd11386">
    <property type="entry name" value="MCP_signal"/>
    <property type="match status" value="1"/>
</dbReference>
<evidence type="ECO:0000259" key="7">
    <source>
        <dbReference type="PROSITE" id="PS50111"/>
    </source>
</evidence>
<evidence type="ECO:0000256" key="3">
    <source>
        <dbReference type="ARBA" id="ARBA00029447"/>
    </source>
</evidence>
<dbReference type="PROSITE" id="PS50111">
    <property type="entry name" value="CHEMOTAXIS_TRANSDUC_2"/>
    <property type="match status" value="1"/>
</dbReference>
<evidence type="ECO:0000256" key="1">
    <source>
        <dbReference type="ARBA" id="ARBA00004370"/>
    </source>
</evidence>
<feature type="domain" description="Methyl-accepting transducer" evidence="7">
    <location>
        <begin position="401"/>
        <end position="637"/>
    </location>
</feature>
<evidence type="ECO:0000256" key="5">
    <source>
        <dbReference type="SAM" id="Coils"/>
    </source>
</evidence>
<dbReference type="PROSITE" id="PS50885">
    <property type="entry name" value="HAMP"/>
    <property type="match status" value="1"/>
</dbReference>
<dbReference type="FunFam" id="1.10.287.950:FF:000001">
    <property type="entry name" value="Methyl-accepting chemotaxis sensory transducer"/>
    <property type="match status" value="1"/>
</dbReference>
<dbReference type="OrthoDB" id="9781845at2"/>
<feature type="transmembrane region" description="Helical" evidence="6">
    <location>
        <begin position="324"/>
        <end position="343"/>
    </location>
</feature>
<gene>
    <name evidence="9" type="ORF">HR45_12820</name>
</gene>
<dbReference type="Gene3D" id="1.10.287.950">
    <property type="entry name" value="Methyl-accepting chemotaxis protein"/>
    <property type="match status" value="1"/>
</dbReference>